<dbReference type="Gene3D" id="1.25.40.390">
    <property type="match status" value="1"/>
</dbReference>
<feature type="signal peptide" evidence="6">
    <location>
        <begin position="1"/>
        <end position="19"/>
    </location>
</feature>
<evidence type="ECO:0000256" key="3">
    <source>
        <dbReference type="ARBA" id="ARBA00022729"/>
    </source>
</evidence>
<gene>
    <name evidence="9" type="ORF">FHS90_003359</name>
</gene>
<evidence type="ECO:0000259" key="7">
    <source>
        <dbReference type="Pfam" id="PF07980"/>
    </source>
</evidence>
<dbReference type="Pfam" id="PF07980">
    <property type="entry name" value="SusD_RagB"/>
    <property type="match status" value="1"/>
</dbReference>
<keyword evidence="4" id="KW-0472">Membrane</keyword>
<evidence type="ECO:0000256" key="6">
    <source>
        <dbReference type="SAM" id="SignalP"/>
    </source>
</evidence>
<name>A0A839GPA7_9BACT</name>
<dbReference type="RefSeq" id="WP_182513779.1">
    <property type="nucleotide sequence ID" value="NZ_JACJIQ010000014.1"/>
</dbReference>
<dbReference type="Proteomes" id="UP000563094">
    <property type="component" value="Unassembled WGS sequence"/>
</dbReference>
<evidence type="ECO:0000259" key="8">
    <source>
        <dbReference type="Pfam" id="PF14322"/>
    </source>
</evidence>
<dbReference type="AlphaFoldDB" id="A0A839GPA7"/>
<dbReference type="Pfam" id="PF14322">
    <property type="entry name" value="SusD-like_3"/>
    <property type="match status" value="1"/>
</dbReference>
<evidence type="ECO:0000256" key="1">
    <source>
        <dbReference type="ARBA" id="ARBA00004442"/>
    </source>
</evidence>
<comment type="similarity">
    <text evidence="2">Belongs to the SusD family.</text>
</comment>
<keyword evidence="3 6" id="KW-0732">Signal</keyword>
<comment type="subcellular location">
    <subcellularLocation>
        <location evidence="1">Cell outer membrane</location>
    </subcellularLocation>
</comment>
<feature type="chain" id="PRO_5032685135" description="Starch-binding associating with outer membrane" evidence="6">
    <location>
        <begin position="20"/>
        <end position="584"/>
    </location>
</feature>
<protein>
    <recommendedName>
        <fullName evidence="11">Starch-binding associating with outer membrane</fullName>
    </recommendedName>
</protein>
<evidence type="ECO:0000256" key="2">
    <source>
        <dbReference type="ARBA" id="ARBA00006275"/>
    </source>
</evidence>
<dbReference type="EMBL" id="JACJIQ010000014">
    <property type="protein sequence ID" value="MBA9078629.1"/>
    <property type="molecule type" value="Genomic_DNA"/>
</dbReference>
<evidence type="ECO:0008006" key="11">
    <source>
        <dbReference type="Google" id="ProtNLM"/>
    </source>
</evidence>
<accession>A0A839GPA7</accession>
<reference evidence="9 10" key="1">
    <citation type="submission" date="2020-08" db="EMBL/GenBank/DDBJ databases">
        <title>Genomic Encyclopedia of Type Strains, Phase IV (KMG-IV): sequencing the most valuable type-strain genomes for metagenomic binning, comparative biology and taxonomic classification.</title>
        <authorList>
            <person name="Goeker M."/>
        </authorList>
    </citation>
    <scope>NUCLEOTIDE SEQUENCE [LARGE SCALE GENOMIC DNA]</scope>
    <source>
        <strain evidence="9 10">DSM 29854</strain>
    </source>
</reference>
<dbReference type="GO" id="GO:0009279">
    <property type="term" value="C:cell outer membrane"/>
    <property type="evidence" value="ECO:0007669"/>
    <property type="project" value="UniProtKB-SubCell"/>
</dbReference>
<feature type="domain" description="SusD-like N-terminal" evidence="8">
    <location>
        <begin position="38"/>
        <end position="243"/>
    </location>
</feature>
<dbReference type="SUPFAM" id="SSF48452">
    <property type="entry name" value="TPR-like"/>
    <property type="match status" value="1"/>
</dbReference>
<evidence type="ECO:0000313" key="9">
    <source>
        <dbReference type="EMBL" id="MBA9078629.1"/>
    </source>
</evidence>
<keyword evidence="10" id="KW-1185">Reference proteome</keyword>
<evidence type="ECO:0000313" key="10">
    <source>
        <dbReference type="Proteomes" id="UP000563094"/>
    </source>
</evidence>
<sequence>MKKYTFYSLLFLCMSIAACEDILEPKVDNTYGDEDTWRLPEKAEGVLLNAYANIDRQFDSYGNNFLDVATDNAVTNNYGSAFYTIGGGAISSPSNPLAIWGDAYTQFRNIHMFMEKGLGENIIYNLTSATTNQQHKNRLKGEAFFLRAWWGFKLLQHYGGKTNNGQALGYPIITRILTDQEATNPGLFKRNTYQECLDQISRDCDSAAYYLPTTYAGEDQIVGSAQIGRATKLAALALKSRAYTYGASPAYQPNDVTQITGMGSFTVVNNATYLANWEKAAKVSYEAITQLGNFSNLIAKNYNAAATPSEFLFRFYHNNRALETRNYPPSYLGSGFTGPSQNLVDAFPMKNGRPIGTPLSMYDPNSPYAGRDPRLDSTILRHGGSLGGVPLDMVLGGKDAQGAFPQATRTGYYLRKWLSDIPNMLDPESPQNDHHYHVLLRKTEVYLNFAEAANEAWGPTGTIPDGNISALSVLKSIRTAAGLNSDDYLGEVAGQGKSAFRALIQNERRIVLAFENHWFFDMRRWLLPLNNPVMGVKITRDTNGALQYNKYEVEKRGFNDVRYYYLPLPYDEVVKNQLVNNLGW</sequence>
<feature type="domain" description="RagB/SusD" evidence="7">
    <location>
        <begin position="321"/>
        <end position="584"/>
    </location>
</feature>
<dbReference type="InterPro" id="IPR011990">
    <property type="entry name" value="TPR-like_helical_dom_sf"/>
</dbReference>
<dbReference type="InterPro" id="IPR033985">
    <property type="entry name" value="SusD-like_N"/>
</dbReference>
<dbReference type="PROSITE" id="PS51257">
    <property type="entry name" value="PROKAR_LIPOPROTEIN"/>
    <property type="match status" value="1"/>
</dbReference>
<evidence type="ECO:0000256" key="4">
    <source>
        <dbReference type="ARBA" id="ARBA00023136"/>
    </source>
</evidence>
<dbReference type="InterPro" id="IPR012944">
    <property type="entry name" value="SusD_RagB_dom"/>
</dbReference>
<keyword evidence="5" id="KW-0998">Cell outer membrane</keyword>
<proteinExistence type="inferred from homology"/>
<evidence type="ECO:0000256" key="5">
    <source>
        <dbReference type="ARBA" id="ARBA00023237"/>
    </source>
</evidence>
<comment type="caution">
    <text evidence="9">The sequence shown here is derived from an EMBL/GenBank/DDBJ whole genome shotgun (WGS) entry which is preliminary data.</text>
</comment>
<organism evidence="9 10">
    <name type="scientific">Rufibacter quisquiliarum</name>
    <dbReference type="NCBI Taxonomy" id="1549639"/>
    <lineage>
        <taxon>Bacteria</taxon>
        <taxon>Pseudomonadati</taxon>
        <taxon>Bacteroidota</taxon>
        <taxon>Cytophagia</taxon>
        <taxon>Cytophagales</taxon>
        <taxon>Hymenobacteraceae</taxon>
        <taxon>Rufibacter</taxon>
    </lineage>
</organism>